<keyword evidence="2 7" id="KW-0645">Protease</keyword>
<dbReference type="AlphaFoldDB" id="A0A7Y0Q2J6"/>
<dbReference type="InterPro" id="IPR007422">
    <property type="entry name" value="Peptidase_Prp"/>
</dbReference>
<evidence type="ECO:0000313" key="7">
    <source>
        <dbReference type="EMBL" id="NMP21229.1"/>
    </source>
</evidence>
<comment type="caution">
    <text evidence="7">The sequence shown here is derived from an EMBL/GenBank/DDBJ whole genome shotgun (WGS) entry which is preliminary data.</text>
</comment>
<name>A0A7Y0Q2J6_9FIRM</name>
<keyword evidence="8" id="KW-1185">Reference proteome</keyword>
<dbReference type="GO" id="GO:0006508">
    <property type="term" value="P:proteolysis"/>
    <property type="evidence" value="ECO:0007669"/>
    <property type="project" value="UniProtKB-KW"/>
</dbReference>
<dbReference type="InterPro" id="IPR036764">
    <property type="entry name" value="Peptidase_Prp_sf"/>
</dbReference>
<dbReference type="CDD" id="cd16332">
    <property type="entry name" value="Prp-like"/>
    <property type="match status" value="1"/>
</dbReference>
<dbReference type="Proteomes" id="UP000533476">
    <property type="component" value="Unassembled WGS sequence"/>
</dbReference>
<dbReference type="GO" id="GO:0008234">
    <property type="term" value="F:cysteine-type peptidase activity"/>
    <property type="evidence" value="ECO:0007669"/>
    <property type="project" value="UniProtKB-KW"/>
</dbReference>
<gene>
    <name evidence="7" type="ORF">HIJ39_02490</name>
</gene>
<evidence type="ECO:0000256" key="6">
    <source>
        <dbReference type="ARBA" id="ARBA00044538"/>
    </source>
</evidence>
<comment type="similarity">
    <text evidence="5">Belongs to the Prp family.</text>
</comment>
<accession>A0A7Y0Q2J6</accession>
<protein>
    <recommendedName>
        <fullName evidence="6">Ribosomal processing cysteine protease Prp</fullName>
    </recommendedName>
</protein>
<reference evidence="7 8" key="1">
    <citation type="submission" date="2020-04" db="EMBL/GenBank/DDBJ databases">
        <authorList>
            <person name="Zhang R."/>
            <person name="Schippers A."/>
        </authorList>
    </citation>
    <scope>NUCLEOTIDE SEQUENCE [LARGE SCALE GENOMIC DNA]</scope>
    <source>
        <strain evidence="7 8">DSM 109850</strain>
    </source>
</reference>
<dbReference type="EMBL" id="JABBVZ010000005">
    <property type="protein sequence ID" value="NMP21229.1"/>
    <property type="molecule type" value="Genomic_DNA"/>
</dbReference>
<evidence type="ECO:0000313" key="8">
    <source>
        <dbReference type="Proteomes" id="UP000533476"/>
    </source>
</evidence>
<dbReference type="Pfam" id="PF04327">
    <property type="entry name" value="Peptidase_Prp"/>
    <property type="match status" value="1"/>
</dbReference>
<keyword evidence="4" id="KW-0788">Thiol protease</keyword>
<dbReference type="SUPFAM" id="SSF118010">
    <property type="entry name" value="TM1457-like"/>
    <property type="match status" value="1"/>
</dbReference>
<evidence type="ECO:0000256" key="2">
    <source>
        <dbReference type="ARBA" id="ARBA00022670"/>
    </source>
</evidence>
<evidence type="ECO:0000256" key="1">
    <source>
        <dbReference type="ARBA" id="ARBA00022517"/>
    </source>
</evidence>
<dbReference type="RefSeq" id="WP_169096363.1">
    <property type="nucleotide sequence ID" value="NZ_JABBVZ010000005.1"/>
</dbReference>
<sequence>MVTVGLTRGPDGQPWKLRVSGHAGQGAYGEDIVCAAVSALVETLSLGLARVVHEPAGGQVEPGNAEFLFHQPMGAETRAVVETILVGLKDLAASEPQAVRYQEQN</sequence>
<evidence type="ECO:0000256" key="3">
    <source>
        <dbReference type="ARBA" id="ARBA00022801"/>
    </source>
</evidence>
<dbReference type="Gene3D" id="3.30.70.1490">
    <property type="entry name" value="Cysteine protease Prp"/>
    <property type="match status" value="1"/>
</dbReference>
<evidence type="ECO:0000256" key="5">
    <source>
        <dbReference type="ARBA" id="ARBA00044503"/>
    </source>
</evidence>
<dbReference type="GO" id="GO:0042254">
    <property type="term" value="P:ribosome biogenesis"/>
    <property type="evidence" value="ECO:0007669"/>
    <property type="project" value="UniProtKB-KW"/>
</dbReference>
<keyword evidence="1" id="KW-0690">Ribosome biogenesis</keyword>
<keyword evidence="3" id="KW-0378">Hydrolase</keyword>
<organism evidence="7 8">
    <name type="scientific">Sulfobacillus harzensis</name>
    <dbReference type="NCBI Taxonomy" id="2729629"/>
    <lineage>
        <taxon>Bacteria</taxon>
        <taxon>Bacillati</taxon>
        <taxon>Bacillota</taxon>
        <taxon>Clostridia</taxon>
        <taxon>Eubacteriales</taxon>
        <taxon>Clostridiales Family XVII. Incertae Sedis</taxon>
        <taxon>Sulfobacillus</taxon>
    </lineage>
</organism>
<proteinExistence type="inferred from homology"/>
<evidence type="ECO:0000256" key="4">
    <source>
        <dbReference type="ARBA" id="ARBA00022807"/>
    </source>
</evidence>